<keyword evidence="2 3" id="KW-0092">Biotin</keyword>
<keyword evidence="3" id="KW-0276">Fatty acid metabolism</keyword>
<dbReference type="NCBIfam" id="TIGR00531">
    <property type="entry name" value="BCCP"/>
    <property type="match status" value="1"/>
</dbReference>
<comment type="function">
    <text evidence="3">This protein is a component of the acetyl coenzyme A carboxylase complex; first, biotin carboxylase catalyzes the carboxylation of the carrier protein and then the transcarboxylase transfers the carboxyl group to form malonyl-CoA.</text>
</comment>
<protein>
    <recommendedName>
        <fullName evidence="1 3">Biotin carboxyl carrier protein of acetyl-CoA carboxylase</fullName>
    </recommendedName>
</protein>
<feature type="domain" description="Lipoyl-binding" evidence="4">
    <location>
        <begin position="81"/>
        <end position="157"/>
    </location>
</feature>
<dbReference type="PRINTS" id="PR01071">
    <property type="entry name" value="ACOABIOTINCC"/>
</dbReference>
<comment type="pathway">
    <text evidence="3">Lipid metabolism; fatty acid biosynthesis.</text>
</comment>
<keyword evidence="6" id="KW-1185">Reference proteome</keyword>
<accession>A0ABU6NUQ6</accession>
<comment type="caution">
    <text evidence="5">The sequence shown here is derived from an EMBL/GenBank/DDBJ whole genome shotgun (WGS) entry which is preliminary data.</text>
</comment>
<dbReference type="InterPro" id="IPR011053">
    <property type="entry name" value="Single_hybrid_motif"/>
</dbReference>
<dbReference type="RefSeq" id="WP_328015000.1">
    <property type="nucleotide sequence ID" value="NZ_JARTFS010000005.1"/>
</dbReference>
<evidence type="ECO:0000256" key="3">
    <source>
        <dbReference type="RuleBase" id="RU364072"/>
    </source>
</evidence>
<dbReference type="PANTHER" id="PTHR45266:SF3">
    <property type="entry name" value="OXALOACETATE DECARBOXYLASE ALPHA CHAIN"/>
    <property type="match status" value="1"/>
</dbReference>
<evidence type="ECO:0000313" key="5">
    <source>
        <dbReference type="EMBL" id="MED4400883.1"/>
    </source>
</evidence>
<gene>
    <name evidence="5" type="primary">accB</name>
    <name evidence="5" type="ORF">P9271_05995</name>
</gene>
<dbReference type="InterPro" id="IPR050709">
    <property type="entry name" value="Biotin_Carboxyl_Carrier/Decarb"/>
</dbReference>
<dbReference type="NCBIfam" id="NF005457">
    <property type="entry name" value="PRK07051.1"/>
    <property type="match status" value="1"/>
</dbReference>
<evidence type="ECO:0000256" key="1">
    <source>
        <dbReference type="ARBA" id="ARBA00017562"/>
    </source>
</evidence>
<name>A0ABU6NUQ6_9BACI</name>
<dbReference type="SUPFAM" id="SSF51230">
    <property type="entry name" value="Single hybrid motif"/>
    <property type="match status" value="1"/>
</dbReference>
<dbReference type="PROSITE" id="PS50968">
    <property type="entry name" value="BIOTINYL_LIPOYL"/>
    <property type="match status" value="1"/>
</dbReference>
<dbReference type="Pfam" id="PF00364">
    <property type="entry name" value="Biotin_lipoyl"/>
    <property type="match status" value="1"/>
</dbReference>
<dbReference type="PANTHER" id="PTHR45266">
    <property type="entry name" value="OXALOACETATE DECARBOXYLASE ALPHA CHAIN"/>
    <property type="match status" value="1"/>
</dbReference>
<reference evidence="5 6" key="1">
    <citation type="submission" date="2023-03" db="EMBL/GenBank/DDBJ databases">
        <title>Bacillus Genome Sequencing.</title>
        <authorList>
            <person name="Dunlap C."/>
        </authorList>
    </citation>
    <scope>NUCLEOTIDE SEQUENCE [LARGE SCALE GENOMIC DNA]</scope>
    <source>
        <strain evidence="5 6">NRS-1717</strain>
    </source>
</reference>
<dbReference type="Proteomes" id="UP001342826">
    <property type="component" value="Unassembled WGS sequence"/>
</dbReference>
<proteinExistence type="predicted"/>
<dbReference type="GO" id="GO:0003989">
    <property type="term" value="F:acetyl-CoA carboxylase activity"/>
    <property type="evidence" value="ECO:0007669"/>
    <property type="project" value="UniProtKB-EC"/>
</dbReference>
<organism evidence="5 6">
    <name type="scientific">Metabacillus fastidiosus</name>
    <dbReference type="NCBI Taxonomy" id="1458"/>
    <lineage>
        <taxon>Bacteria</taxon>
        <taxon>Bacillati</taxon>
        <taxon>Bacillota</taxon>
        <taxon>Bacilli</taxon>
        <taxon>Bacillales</taxon>
        <taxon>Bacillaceae</taxon>
        <taxon>Metabacillus</taxon>
    </lineage>
</organism>
<evidence type="ECO:0000259" key="4">
    <source>
        <dbReference type="PROSITE" id="PS50968"/>
    </source>
</evidence>
<evidence type="ECO:0000256" key="2">
    <source>
        <dbReference type="ARBA" id="ARBA00023267"/>
    </source>
</evidence>
<keyword evidence="3" id="KW-0275">Fatty acid biosynthesis</keyword>
<keyword evidence="5" id="KW-0436">Ligase</keyword>
<evidence type="ECO:0000313" key="6">
    <source>
        <dbReference type="Proteomes" id="UP001342826"/>
    </source>
</evidence>
<keyword evidence="3" id="KW-0444">Lipid biosynthesis</keyword>
<sequence>MLKIQEIRELIKLIDNSTIDKFTYEHDGSKIELRKRTQEAETVVQSVTAAPPAVQERVQQAPAPVQQEEVKAEQKQEDTNLHKITSPMVGTFYSASSPEAGPYVQVGSKVQSQSVVCIVEAMKLFNEIEAEVSGEIVEILVENGQLVEYGQPLFLVKA</sequence>
<keyword evidence="3" id="KW-0443">Lipid metabolism</keyword>
<dbReference type="CDD" id="cd06850">
    <property type="entry name" value="biotinyl_domain"/>
    <property type="match status" value="1"/>
</dbReference>
<dbReference type="Gene3D" id="2.40.50.100">
    <property type="match status" value="1"/>
</dbReference>
<dbReference type="InterPro" id="IPR000089">
    <property type="entry name" value="Biotin_lipoyl"/>
</dbReference>
<dbReference type="InterPro" id="IPR001249">
    <property type="entry name" value="AcCoA_biotinCC"/>
</dbReference>
<dbReference type="EMBL" id="JARTFS010000005">
    <property type="protein sequence ID" value="MED4400883.1"/>
    <property type="molecule type" value="Genomic_DNA"/>
</dbReference>